<accession>A0A914VKT5</accession>
<dbReference type="WBParaSite" id="PSAMB.scaffold211size65383.g3327.t1">
    <property type="protein sequence ID" value="PSAMB.scaffold211size65383.g3327.t1"/>
    <property type="gene ID" value="PSAMB.scaffold211size65383.g3327"/>
</dbReference>
<reference evidence="3" key="1">
    <citation type="submission" date="2022-11" db="UniProtKB">
        <authorList>
            <consortium name="WormBaseParasite"/>
        </authorList>
    </citation>
    <scope>IDENTIFICATION</scope>
</reference>
<organism evidence="2 3">
    <name type="scientific">Plectus sambesii</name>
    <dbReference type="NCBI Taxonomy" id="2011161"/>
    <lineage>
        <taxon>Eukaryota</taxon>
        <taxon>Metazoa</taxon>
        <taxon>Ecdysozoa</taxon>
        <taxon>Nematoda</taxon>
        <taxon>Chromadorea</taxon>
        <taxon>Plectida</taxon>
        <taxon>Plectina</taxon>
        <taxon>Plectoidea</taxon>
        <taxon>Plectidae</taxon>
        <taxon>Plectus</taxon>
    </lineage>
</organism>
<evidence type="ECO:0000313" key="2">
    <source>
        <dbReference type="Proteomes" id="UP000887566"/>
    </source>
</evidence>
<proteinExistence type="predicted"/>
<name>A0A914VKT5_9BILA</name>
<evidence type="ECO:0000256" key="1">
    <source>
        <dbReference type="SAM" id="MobiDB-lite"/>
    </source>
</evidence>
<sequence length="92" mass="10472">MEYARAIQRGRSSRSDPPTNAVVQFRPVRKQAHYSPIRGTPIADRTTCRRERCDPHKTHSLYLCPRNKHNTPPIRQSTAFSDTTTTPPRAAS</sequence>
<dbReference type="Proteomes" id="UP000887566">
    <property type="component" value="Unplaced"/>
</dbReference>
<feature type="compositionally biased region" description="Polar residues" evidence="1">
    <location>
        <begin position="73"/>
        <end position="92"/>
    </location>
</feature>
<keyword evidence="2" id="KW-1185">Reference proteome</keyword>
<dbReference type="AlphaFoldDB" id="A0A914VKT5"/>
<feature type="region of interest" description="Disordered" evidence="1">
    <location>
        <begin position="1"/>
        <end position="20"/>
    </location>
</feature>
<protein>
    <submittedName>
        <fullName evidence="3">Uncharacterized protein</fullName>
    </submittedName>
</protein>
<feature type="region of interest" description="Disordered" evidence="1">
    <location>
        <begin position="64"/>
        <end position="92"/>
    </location>
</feature>
<evidence type="ECO:0000313" key="3">
    <source>
        <dbReference type="WBParaSite" id="PSAMB.scaffold211size65383.g3327.t1"/>
    </source>
</evidence>